<organism evidence="2 3">
    <name type="scientific">Pseudonocardia hydrocarbonoxydans</name>
    <dbReference type="NCBI Taxonomy" id="76726"/>
    <lineage>
        <taxon>Bacteria</taxon>
        <taxon>Bacillati</taxon>
        <taxon>Actinomycetota</taxon>
        <taxon>Actinomycetes</taxon>
        <taxon>Pseudonocardiales</taxon>
        <taxon>Pseudonocardiaceae</taxon>
        <taxon>Pseudonocardia</taxon>
    </lineage>
</organism>
<accession>A0A4Y3WR15</accession>
<feature type="compositionally biased region" description="Low complexity" evidence="1">
    <location>
        <begin position="45"/>
        <end position="61"/>
    </location>
</feature>
<proteinExistence type="predicted"/>
<feature type="region of interest" description="Disordered" evidence="1">
    <location>
        <begin position="242"/>
        <end position="276"/>
    </location>
</feature>
<name>A0A4Y3WR15_9PSEU</name>
<reference evidence="2 3" key="1">
    <citation type="submission" date="2019-06" db="EMBL/GenBank/DDBJ databases">
        <title>Whole genome shotgun sequence of Pseudonocardia hydrocarbonoxydans NBRC 14498.</title>
        <authorList>
            <person name="Hosoyama A."/>
            <person name="Uohara A."/>
            <person name="Ohji S."/>
            <person name="Ichikawa N."/>
        </authorList>
    </citation>
    <scope>NUCLEOTIDE SEQUENCE [LARGE SCALE GENOMIC DNA]</scope>
    <source>
        <strain evidence="2 3">NBRC 14498</strain>
    </source>
</reference>
<evidence type="ECO:0000313" key="3">
    <source>
        <dbReference type="Proteomes" id="UP000320338"/>
    </source>
</evidence>
<evidence type="ECO:0000256" key="1">
    <source>
        <dbReference type="SAM" id="MobiDB-lite"/>
    </source>
</evidence>
<dbReference type="Proteomes" id="UP000320338">
    <property type="component" value="Unassembled WGS sequence"/>
</dbReference>
<comment type="caution">
    <text evidence="2">The sequence shown here is derived from an EMBL/GenBank/DDBJ whole genome shotgun (WGS) entry which is preliminary data.</text>
</comment>
<dbReference type="EMBL" id="BJNG01000030">
    <property type="protein sequence ID" value="GEC21224.1"/>
    <property type="molecule type" value="Genomic_DNA"/>
</dbReference>
<sequence length="276" mass="28655">MPCAVPRGSHAHATRPPSRPAAVTAVSRFRLFGRSAPEPPPYPAPAHGSPSGAWPVPAWPAAGPPPAPRPATAGPTAADDPPTDPYGFPPIPAVAASRPDPAEAAALAGAFAVDYLSWDEDDPARRGRVLRDYLPTPGRDPARLGWSGSGRQRAEFALPGLVRPDGEGRVLVDVRVRVTPYRAVGEHGPDPSPEPEPEVAGVPAVAPAPTGRGWRGCASYWIRINVPVTVEGGRLVVDAWEETLGEEPAPGPPAAPSADDHSLADDDPLVAPGSAW</sequence>
<evidence type="ECO:0000313" key="2">
    <source>
        <dbReference type="EMBL" id="GEC21224.1"/>
    </source>
</evidence>
<gene>
    <name evidence="2" type="ORF">PHY01_35070</name>
</gene>
<keyword evidence="3" id="KW-1185">Reference proteome</keyword>
<feature type="region of interest" description="Disordered" evidence="1">
    <location>
        <begin position="1"/>
        <end position="86"/>
    </location>
</feature>
<feature type="compositionally biased region" description="Low complexity" evidence="1">
    <location>
        <begin position="70"/>
        <end position="80"/>
    </location>
</feature>
<protein>
    <submittedName>
        <fullName evidence="2">Uncharacterized protein</fullName>
    </submittedName>
</protein>
<dbReference type="AlphaFoldDB" id="A0A4Y3WR15"/>